<dbReference type="InterPro" id="IPR017853">
    <property type="entry name" value="GH"/>
</dbReference>
<keyword evidence="2" id="KW-0378">Hydrolase</keyword>
<evidence type="ECO:0000259" key="4">
    <source>
        <dbReference type="Pfam" id="PF21365"/>
    </source>
</evidence>
<evidence type="ECO:0000313" key="6">
    <source>
        <dbReference type="Proteomes" id="UP000271889"/>
    </source>
</evidence>
<evidence type="ECO:0000256" key="2">
    <source>
        <dbReference type="RuleBase" id="RU361185"/>
    </source>
</evidence>
<name>A0A3P7LVU9_CYLGO</name>
<dbReference type="InterPro" id="IPR048395">
    <property type="entry name" value="Glyco_hydro_31_C"/>
</dbReference>
<dbReference type="SUPFAM" id="SSF51445">
    <property type="entry name" value="(Trans)glycosidases"/>
    <property type="match status" value="1"/>
</dbReference>
<protein>
    <submittedName>
        <fullName evidence="5">Uncharacterized protein</fullName>
    </submittedName>
</protein>
<dbReference type="GO" id="GO:0004558">
    <property type="term" value="F:alpha-1,4-glucosidase activity"/>
    <property type="evidence" value="ECO:0007669"/>
    <property type="project" value="TreeGrafter"/>
</dbReference>
<dbReference type="GO" id="GO:0005975">
    <property type="term" value="P:carbohydrate metabolic process"/>
    <property type="evidence" value="ECO:0007669"/>
    <property type="project" value="InterPro"/>
</dbReference>
<keyword evidence="2" id="KW-0326">Glycosidase</keyword>
<dbReference type="SUPFAM" id="SSF51011">
    <property type="entry name" value="Glycosyl hydrolase domain"/>
    <property type="match status" value="1"/>
</dbReference>
<dbReference type="EMBL" id="UYRV01105504">
    <property type="protein sequence ID" value="VDN21245.1"/>
    <property type="molecule type" value="Genomic_DNA"/>
</dbReference>
<evidence type="ECO:0000259" key="3">
    <source>
        <dbReference type="Pfam" id="PF01055"/>
    </source>
</evidence>
<dbReference type="Gene3D" id="3.20.20.80">
    <property type="entry name" value="Glycosidases"/>
    <property type="match status" value="2"/>
</dbReference>
<dbReference type="Gene3D" id="2.60.40.1180">
    <property type="entry name" value="Golgi alpha-mannosidase II"/>
    <property type="match status" value="2"/>
</dbReference>
<dbReference type="PANTHER" id="PTHR22762:SF133">
    <property type="entry name" value="P-TYPE DOMAIN-CONTAINING PROTEIN"/>
    <property type="match status" value="1"/>
</dbReference>
<reference evidence="5 6" key="1">
    <citation type="submission" date="2018-11" db="EMBL/GenBank/DDBJ databases">
        <authorList>
            <consortium name="Pathogen Informatics"/>
        </authorList>
    </citation>
    <scope>NUCLEOTIDE SEQUENCE [LARGE SCALE GENOMIC DNA]</scope>
</reference>
<dbReference type="InterPro" id="IPR013780">
    <property type="entry name" value="Glyco_hydro_b"/>
</dbReference>
<dbReference type="Pfam" id="PF21365">
    <property type="entry name" value="Glyco_hydro_31_3rd"/>
    <property type="match status" value="1"/>
</dbReference>
<feature type="non-terminal residue" evidence="5">
    <location>
        <position position="415"/>
    </location>
</feature>
<dbReference type="AlphaFoldDB" id="A0A3P7LVU9"/>
<dbReference type="Pfam" id="PF01055">
    <property type="entry name" value="Glyco_hydro_31_2nd"/>
    <property type="match status" value="1"/>
</dbReference>
<dbReference type="PANTHER" id="PTHR22762">
    <property type="entry name" value="ALPHA-GLUCOSIDASE"/>
    <property type="match status" value="1"/>
</dbReference>
<dbReference type="InterPro" id="IPR000322">
    <property type="entry name" value="Glyco_hydro_31_TIM"/>
</dbReference>
<organism evidence="5 6">
    <name type="scientific">Cylicostephanus goldi</name>
    <name type="common">Nematode worm</name>
    <dbReference type="NCBI Taxonomy" id="71465"/>
    <lineage>
        <taxon>Eukaryota</taxon>
        <taxon>Metazoa</taxon>
        <taxon>Ecdysozoa</taxon>
        <taxon>Nematoda</taxon>
        <taxon>Chromadorea</taxon>
        <taxon>Rhabditida</taxon>
        <taxon>Rhabditina</taxon>
        <taxon>Rhabditomorpha</taxon>
        <taxon>Strongyloidea</taxon>
        <taxon>Strongylidae</taxon>
        <taxon>Cylicostephanus</taxon>
    </lineage>
</organism>
<keyword evidence="6" id="KW-1185">Reference proteome</keyword>
<proteinExistence type="inferred from homology"/>
<dbReference type="OrthoDB" id="10070917at2759"/>
<dbReference type="Proteomes" id="UP000271889">
    <property type="component" value="Unassembled WGS sequence"/>
</dbReference>
<gene>
    <name evidence="5" type="ORF">CGOC_LOCUS8985</name>
</gene>
<feature type="domain" description="Glycosyl hydrolase family 31 C-terminal" evidence="4">
    <location>
        <begin position="183"/>
        <end position="269"/>
    </location>
</feature>
<accession>A0A3P7LVU9</accession>
<comment type="similarity">
    <text evidence="1 2">Belongs to the glycosyl hydrolase 31 family.</text>
</comment>
<evidence type="ECO:0000313" key="5">
    <source>
        <dbReference type="EMBL" id="VDN21245.1"/>
    </source>
</evidence>
<evidence type="ECO:0000256" key="1">
    <source>
        <dbReference type="ARBA" id="ARBA00007806"/>
    </source>
</evidence>
<sequence length="415" mass="48233">METTSRYIGSDICGFNGNSAEELCLRWQQMGAFHTFMRYQKSKRWRCIKKSTHKNHFNGLIRCLVCPTFEGESAKARAYEPSFIFPLERSQENQAFISGVTSGYLTINQLVESSALTQWTPTQHHSGAKPYSKQEKNHNAIGLPPQDPSMWKTVTDATIKANLFRYEYLPYLYSLHFEASMYGKTVIRPVFYEYPTDTRTHDLGDEFLWGSSMLIAPVLKEGATSVLAYLPVDDWYSVFDHKYGQLIPHGEQTFPAPWESLIPVFVRDNTRWNNNSMPKTQHHNGVHKEKCFQISDCSKSRHGYAYNIRLFSFLDKADGFLYWDDGDSIVDSFSTYSYYHWTFHYNQHESRASLTIKRTNKANNLQIPTLDTLEIFNYKNFADFDDFTLNGEKVEIDKEASNYKSDEKILYITKK</sequence>
<feature type="domain" description="Glycoside hydrolase family 31 TIM barrel" evidence="3">
    <location>
        <begin position="7"/>
        <end position="45"/>
    </location>
</feature>